<dbReference type="Pfam" id="PF11927">
    <property type="entry name" value="HODM_asu-like"/>
    <property type="match status" value="1"/>
</dbReference>
<gene>
    <name evidence="1" type="ORF">SNAT2548_LOCUS30361</name>
</gene>
<sequence length="360" mass="40537">MALRSLRLAASVRHVRLHRLGLRHWSAFTWLSQGLTETVTAKGRLRPNLHRLPEDQWLLFEGAAGSQHLQRKEETFASPEREKYLLHTPSSAGAQAEVLDMLLEYLPKRYPQHFCVSAVSAACDGSAKFGPDTTVTVSACDWHMQYRVGDFSECPIELASRLVCEDLVILQDGVVCAGSVMFSFSRFHDRFGMDMNEIHAKVPQYGSDLEKPVNRIFSSLSPDRPLCRSNWNISWSDDIMAVYSRYPHRNPGMSAEERDACLTSLRHAAHSHGLADSAWLKVEYQTLRRLVANPSCILFTIRTFLNSFAELPNEPAAARSLLLNLQQLEGRDFSKYLGIDDPGIYMLVKSFVEDASSSTS</sequence>
<dbReference type="InterPro" id="IPR021848">
    <property type="entry name" value="HODM_asu-like"/>
</dbReference>
<dbReference type="Proteomes" id="UP000604046">
    <property type="component" value="Unassembled WGS sequence"/>
</dbReference>
<reference evidence="1" key="1">
    <citation type="submission" date="2021-02" db="EMBL/GenBank/DDBJ databases">
        <authorList>
            <person name="Dougan E. K."/>
            <person name="Rhodes N."/>
            <person name="Thang M."/>
            <person name="Chan C."/>
        </authorList>
    </citation>
    <scope>NUCLEOTIDE SEQUENCE</scope>
</reference>
<name>A0A812TX55_9DINO</name>
<dbReference type="AlphaFoldDB" id="A0A812TX55"/>
<dbReference type="EMBL" id="CAJNDS010002603">
    <property type="protein sequence ID" value="CAE7541395.1"/>
    <property type="molecule type" value="Genomic_DNA"/>
</dbReference>
<comment type="caution">
    <text evidence="1">The sequence shown here is derived from an EMBL/GenBank/DDBJ whole genome shotgun (WGS) entry which is preliminary data.</text>
</comment>
<organism evidence="1 2">
    <name type="scientific">Symbiodinium natans</name>
    <dbReference type="NCBI Taxonomy" id="878477"/>
    <lineage>
        <taxon>Eukaryota</taxon>
        <taxon>Sar</taxon>
        <taxon>Alveolata</taxon>
        <taxon>Dinophyceae</taxon>
        <taxon>Suessiales</taxon>
        <taxon>Symbiodiniaceae</taxon>
        <taxon>Symbiodinium</taxon>
    </lineage>
</organism>
<evidence type="ECO:0000313" key="2">
    <source>
        <dbReference type="Proteomes" id="UP000604046"/>
    </source>
</evidence>
<dbReference type="OrthoDB" id="497541at2759"/>
<proteinExistence type="predicted"/>
<evidence type="ECO:0000313" key="1">
    <source>
        <dbReference type="EMBL" id="CAE7541395.1"/>
    </source>
</evidence>
<keyword evidence="2" id="KW-1185">Reference proteome</keyword>
<protein>
    <submittedName>
        <fullName evidence="1">Uncharacterized protein</fullName>
    </submittedName>
</protein>
<accession>A0A812TX55</accession>